<keyword evidence="1" id="KW-0732">Signal</keyword>
<evidence type="ECO:0000313" key="3">
    <source>
        <dbReference type="WBParaSite" id="ACRNAN_scaffold2789.g18462.t1"/>
    </source>
</evidence>
<dbReference type="WBParaSite" id="ACRNAN_scaffold2789.g18462.t1">
    <property type="protein sequence ID" value="ACRNAN_scaffold2789.g18462.t1"/>
    <property type="gene ID" value="ACRNAN_scaffold2789.g18462"/>
</dbReference>
<feature type="signal peptide" evidence="1">
    <location>
        <begin position="1"/>
        <end position="16"/>
    </location>
</feature>
<protein>
    <submittedName>
        <fullName evidence="3">Uncharacterized protein</fullName>
    </submittedName>
</protein>
<name>A0A914DIC5_9BILA</name>
<reference evidence="3" key="1">
    <citation type="submission" date="2022-11" db="UniProtKB">
        <authorList>
            <consortium name="WormBaseParasite"/>
        </authorList>
    </citation>
    <scope>IDENTIFICATION</scope>
</reference>
<organism evidence="2 3">
    <name type="scientific">Acrobeloides nanus</name>
    <dbReference type="NCBI Taxonomy" id="290746"/>
    <lineage>
        <taxon>Eukaryota</taxon>
        <taxon>Metazoa</taxon>
        <taxon>Ecdysozoa</taxon>
        <taxon>Nematoda</taxon>
        <taxon>Chromadorea</taxon>
        <taxon>Rhabditida</taxon>
        <taxon>Tylenchina</taxon>
        <taxon>Cephalobomorpha</taxon>
        <taxon>Cephaloboidea</taxon>
        <taxon>Cephalobidae</taxon>
        <taxon>Acrobeloides</taxon>
    </lineage>
</organism>
<proteinExistence type="predicted"/>
<evidence type="ECO:0000313" key="2">
    <source>
        <dbReference type="Proteomes" id="UP000887540"/>
    </source>
</evidence>
<evidence type="ECO:0000256" key="1">
    <source>
        <dbReference type="SAM" id="SignalP"/>
    </source>
</evidence>
<dbReference type="AlphaFoldDB" id="A0A914DIC5"/>
<sequence length="170" mass="19563">MSVMGVLISMILVGTGFFMINKDSAKILSNPNDGWFHQDAKDYDLCRKYSNCDLCVTDERCGFCAKDGSQKVEGYCLPVNTDFTDTRSSTGYCNTTTTDTTDDWHNITTDGKNYNRYEWSDEFCLSLEEVEKLFMTKEERYRLENLKHTQNGYANAPTLYDQDSLKSDKY</sequence>
<feature type="chain" id="PRO_5037041822" evidence="1">
    <location>
        <begin position="17"/>
        <end position="170"/>
    </location>
</feature>
<dbReference type="Proteomes" id="UP000887540">
    <property type="component" value="Unplaced"/>
</dbReference>
<accession>A0A914DIC5</accession>
<keyword evidence="2" id="KW-1185">Reference proteome</keyword>